<reference evidence="2" key="3">
    <citation type="submission" date="2015-06" db="UniProtKB">
        <authorList>
            <consortium name="EnsemblMetazoa"/>
        </authorList>
    </citation>
    <scope>IDENTIFICATION</scope>
</reference>
<organism evidence="1">
    <name type="scientific">Capitella teleta</name>
    <name type="common">Polychaete worm</name>
    <dbReference type="NCBI Taxonomy" id="283909"/>
    <lineage>
        <taxon>Eukaryota</taxon>
        <taxon>Metazoa</taxon>
        <taxon>Spiralia</taxon>
        <taxon>Lophotrochozoa</taxon>
        <taxon>Annelida</taxon>
        <taxon>Polychaeta</taxon>
        <taxon>Sedentaria</taxon>
        <taxon>Scolecida</taxon>
        <taxon>Capitellidae</taxon>
        <taxon>Capitella</taxon>
    </lineage>
</organism>
<dbReference type="EMBL" id="KB308802">
    <property type="protein sequence ID" value="ELT96551.1"/>
    <property type="molecule type" value="Genomic_DNA"/>
</dbReference>
<accession>R7TYP8</accession>
<dbReference type="EMBL" id="AMQN01011283">
    <property type="status" value="NOT_ANNOTATED_CDS"/>
    <property type="molecule type" value="Genomic_DNA"/>
</dbReference>
<name>R7TYP8_CAPTE</name>
<dbReference type="AlphaFoldDB" id="R7TYP8"/>
<reference evidence="3" key="1">
    <citation type="submission" date="2012-12" db="EMBL/GenBank/DDBJ databases">
        <authorList>
            <person name="Hellsten U."/>
            <person name="Grimwood J."/>
            <person name="Chapman J.A."/>
            <person name="Shapiro H."/>
            <person name="Aerts A."/>
            <person name="Otillar R.P."/>
            <person name="Terry A.Y."/>
            <person name="Boore J.L."/>
            <person name="Simakov O."/>
            <person name="Marletaz F."/>
            <person name="Cho S.-J."/>
            <person name="Edsinger-Gonzales E."/>
            <person name="Havlak P."/>
            <person name="Kuo D.-H."/>
            <person name="Larsson T."/>
            <person name="Lv J."/>
            <person name="Arendt D."/>
            <person name="Savage R."/>
            <person name="Osoegawa K."/>
            <person name="de Jong P."/>
            <person name="Lindberg D.R."/>
            <person name="Seaver E.C."/>
            <person name="Weisblat D.A."/>
            <person name="Putnam N.H."/>
            <person name="Grigoriev I.V."/>
            <person name="Rokhsar D.S."/>
        </authorList>
    </citation>
    <scope>NUCLEOTIDE SEQUENCE</scope>
    <source>
        <strain evidence="3">I ESC-2004</strain>
    </source>
</reference>
<protein>
    <submittedName>
        <fullName evidence="1 2">Uncharacterized protein</fullName>
    </submittedName>
</protein>
<gene>
    <name evidence="1" type="ORF">CAPTEDRAFT_211708</name>
</gene>
<dbReference type="Proteomes" id="UP000014760">
    <property type="component" value="Unassembled WGS sequence"/>
</dbReference>
<evidence type="ECO:0000313" key="1">
    <source>
        <dbReference type="EMBL" id="ELT96551.1"/>
    </source>
</evidence>
<sequence>MKTVNLTSKKGGYICPKCRNKIEVTPAKRVISTLLKSTPKDHINEPWVLLIQAIGQGRCQLQAHIQKNQEESHNAVVTTRPLGADMQNYIHGFQVSTTSTCIFNDSSAAFITFYRLPGSAVVNQHKQDCLQQSAGADDRVGTIRVQLLGIQQQQASLSAKKVHSSSTSLDEVGHCSRRSSVLRSP</sequence>
<dbReference type="EnsemblMetazoa" id="CapteT211708">
    <property type="protein sequence ID" value="CapteP211708"/>
    <property type="gene ID" value="CapteG211708"/>
</dbReference>
<reference evidence="1 3" key="2">
    <citation type="journal article" date="2013" name="Nature">
        <title>Insights into bilaterian evolution from three spiralian genomes.</title>
        <authorList>
            <person name="Simakov O."/>
            <person name="Marletaz F."/>
            <person name="Cho S.J."/>
            <person name="Edsinger-Gonzales E."/>
            <person name="Havlak P."/>
            <person name="Hellsten U."/>
            <person name="Kuo D.H."/>
            <person name="Larsson T."/>
            <person name="Lv J."/>
            <person name="Arendt D."/>
            <person name="Savage R."/>
            <person name="Osoegawa K."/>
            <person name="de Jong P."/>
            <person name="Grimwood J."/>
            <person name="Chapman J.A."/>
            <person name="Shapiro H."/>
            <person name="Aerts A."/>
            <person name="Otillar R.P."/>
            <person name="Terry A.Y."/>
            <person name="Boore J.L."/>
            <person name="Grigoriev I.V."/>
            <person name="Lindberg D.R."/>
            <person name="Seaver E.C."/>
            <person name="Weisblat D.A."/>
            <person name="Putnam N.H."/>
            <person name="Rokhsar D.S."/>
        </authorList>
    </citation>
    <scope>NUCLEOTIDE SEQUENCE</scope>
    <source>
        <strain evidence="1 3">I ESC-2004</strain>
    </source>
</reference>
<evidence type="ECO:0000313" key="2">
    <source>
        <dbReference type="EnsemblMetazoa" id="CapteP211708"/>
    </source>
</evidence>
<proteinExistence type="predicted"/>
<keyword evidence="3" id="KW-1185">Reference proteome</keyword>
<evidence type="ECO:0000313" key="3">
    <source>
        <dbReference type="Proteomes" id="UP000014760"/>
    </source>
</evidence>
<dbReference type="HOGENOM" id="CLU_1462677_0_0_1"/>